<dbReference type="EMBL" id="ABIB01000012">
    <property type="protein sequence ID" value="EDP94890.1"/>
    <property type="molecule type" value="Genomic_DNA"/>
</dbReference>
<dbReference type="Pfam" id="PF20033">
    <property type="entry name" value="DUF6438"/>
    <property type="match status" value="1"/>
</dbReference>
<gene>
    <name evidence="4" type="ORF">KAOT1_08754</name>
</gene>
<reference evidence="4 5" key="1">
    <citation type="journal article" date="2011" name="J. Bacteriol.">
        <title>Genome sequence of the algicidal bacterium Kordia algicida OT-1.</title>
        <authorList>
            <person name="Lee H.S."/>
            <person name="Kang S.G."/>
            <person name="Kwon K.K."/>
            <person name="Lee J.H."/>
            <person name="Kim S.J."/>
        </authorList>
    </citation>
    <scope>NUCLEOTIDE SEQUENCE [LARGE SCALE GENOMIC DNA]</scope>
    <source>
        <strain evidence="4 5">OT-1</strain>
    </source>
</reference>
<dbReference type="AlphaFoldDB" id="A9E7C8"/>
<evidence type="ECO:0000313" key="5">
    <source>
        <dbReference type="Proteomes" id="UP000002945"/>
    </source>
</evidence>
<dbReference type="Pfam" id="PF03724">
    <property type="entry name" value="META"/>
    <property type="match status" value="1"/>
</dbReference>
<dbReference type="InterPro" id="IPR045497">
    <property type="entry name" value="DUF6438"/>
</dbReference>
<dbReference type="Proteomes" id="UP000002945">
    <property type="component" value="Unassembled WGS sequence"/>
</dbReference>
<evidence type="ECO:0000313" key="4">
    <source>
        <dbReference type="EMBL" id="EDP94890.1"/>
    </source>
</evidence>
<dbReference type="OrthoDB" id="7172369at2"/>
<feature type="domain" description="DUF6438" evidence="3">
    <location>
        <begin position="180"/>
        <end position="289"/>
    </location>
</feature>
<dbReference type="InterPro" id="IPR038670">
    <property type="entry name" value="HslJ-like_sf"/>
</dbReference>
<evidence type="ECO:0000259" key="2">
    <source>
        <dbReference type="Pfam" id="PF03724"/>
    </source>
</evidence>
<evidence type="ECO:0000256" key="1">
    <source>
        <dbReference type="SAM" id="SignalP"/>
    </source>
</evidence>
<dbReference type="InterPro" id="IPR005184">
    <property type="entry name" value="DUF306_Meta_HslJ"/>
</dbReference>
<proteinExistence type="predicted"/>
<feature type="domain" description="DUF306" evidence="2">
    <location>
        <begin position="22"/>
        <end position="121"/>
    </location>
</feature>
<dbReference type="RefSeq" id="WP_007094313.1">
    <property type="nucleotide sequence ID" value="NZ_CP142125.1"/>
</dbReference>
<keyword evidence="1" id="KW-0732">Signal</keyword>
<name>A9E7C8_9FLAO</name>
<keyword evidence="5" id="KW-1185">Reference proteome</keyword>
<evidence type="ECO:0000259" key="3">
    <source>
        <dbReference type="Pfam" id="PF20033"/>
    </source>
</evidence>
<dbReference type="PROSITE" id="PS51257">
    <property type="entry name" value="PROKAR_LIPOPROTEIN"/>
    <property type="match status" value="1"/>
</dbReference>
<dbReference type="Gene3D" id="2.40.128.270">
    <property type="match status" value="1"/>
</dbReference>
<feature type="chain" id="PRO_5002738102" evidence="1">
    <location>
        <begin position="21"/>
        <end position="300"/>
    </location>
</feature>
<sequence length="300" mass="33548">MKTTLLSILVFTLISCNASSKEFIGTSWKVTSLNNQGKSVAVTNDVILTIKSDTEFTLKLDKNNCFGTYAITGKNTIKLSGLGCTEMCCDSDFSMAVSSALYDVSTINLNKDKVTLSGENTTIKFVKYDASLQGRKSITKETGKFTREEKIPTPETTDVGKFEKPAKDDASVNGTPKGNFITLYKSPCKGTCEEFTMLMYEDGTVIYTGKFNAEVQGKHMTKLAESKSKSLFQEFEQANFNNFKAKYDNERIMDLQNTYLTYKGKKIHIRYKNAAPKKLQALLEKVENQANEVLQKLKKK</sequence>
<comment type="caution">
    <text evidence="4">The sequence shown here is derived from an EMBL/GenBank/DDBJ whole genome shotgun (WGS) entry which is preliminary data.</text>
</comment>
<accession>A9E7C8</accession>
<feature type="signal peptide" evidence="1">
    <location>
        <begin position="1"/>
        <end position="20"/>
    </location>
</feature>
<dbReference type="eggNOG" id="ENOG5030IXR">
    <property type="taxonomic scope" value="Bacteria"/>
</dbReference>
<organism evidence="4 5">
    <name type="scientific">Kordia algicida OT-1</name>
    <dbReference type="NCBI Taxonomy" id="391587"/>
    <lineage>
        <taxon>Bacteria</taxon>
        <taxon>Pseudomonadati</taxon>
        <taxon>Bacteroidota</taxon>
        <taxon>Flavobacteriia</taxon>
        <taxon>Flavobacteriales</taxon>
        <taxon>Flavobacteriaceae</taxon>
        <taxon>Kordia</taxon>
    </lineage>
</organism>
<dbReference type="STRING" id="391587.KAOT1_08754"/>
<dbReference type="HOGENOM" id="CLU_926811_0_0_10"/>
<protein>
    <submittedName>
        <fullName evidence="4">Uncharacterized protein</fullName>
    </submittedName>
</protein>